<proteinExistence type="predicted"/>
<gene>
    <name evidence="1" type="ORF">SDC9_199674</name>
</gene>
<dbReference type="EMBL" id="VSSQ01117715">
    <property type="protein sequence ID" value="MPN52022.1"/>
    <property type="molecule type" value="Genomic_DNA"/>
</dbReference>
<organism evidence="1">
    <name type="scientific">bioreactor metagenome</name>
    <dbReference type="NCBI Taxonomy" id="1076179"/>
    <lineage>
        <taxon>unclassified sequences</taxon>
        <taxon>metagenomes</taxon>
        <taxon>ecological metagenomes</taxon>
    </lineage>
</organism>
<sequence>MRYSGPARIPDTFEIDPESSVKKFFINFFKIFQNTDPGYINQGIDFTKFFSHFRISLFQGGSIPDINLVSHCHMALLYQFFSRLNNKRVYIHHHNLCPV</sequence>
<evidence type="ECO:0000313" key="1">
    <source>
        <dbReference type="EMBL" id="MPN52022.1"/>
    </source>
</evidence>
<protein>
    <submittedName>
        <fullName evidence="1">Uncharacterized protein</fullName>
    </submittedName>
</protein>
<name>A0A645IME7_9ZZZZ</name>
<reference evidence="1" key="1">
    <citation type="submission" date="2019-08" db="EMBL/GenBank/DDBJ databases">
        <authorList>
            <person name="Kucharzyk K."/>
            <person name="Murdoch R.W."/>
            <person name="Higgins S."/>
            <person name="Loffler F."/>
        </authorList>
    </citation>
    <scope>NUCLEOTIDE SEQUENCE</scope>
</reference>
<dbReference type="AlphaFoldDB" id="A0A645IME7"/>
<accession>A0A645IME7</accession>
<comment type="caution">
    <text evidence="1">The sequence shown here is derived from an EMBL/GenBank/DDBJ whole genome shotgun (WGS) entry which is preliminary data.</text>
</comment>